<dbReference type="EMBL" id="CP017157">
    <property type="protein sequence ID" value="AOP47909.1"/>
    <property type="molecule type" value="Genomic_DNA"/>
</dbReference>
<evidence type="ECO:0000256" key="3">
    <source>
        <dbReference type="ARBA" id="ARBA00023163"/>
    </source>
</evidence>
<proteinExistence type="predicted"/>
<evidence type="ECO:0000256" key="1">
    <source>
        <dbReference type="ARBA" id="ARBA00023015"/>
    </source>
</evidence>
<organism evidence="5 6">
    <name type="scientific">Streptomyces lydicus</name>
    <dbReference type="NCBI Taxonomy" id="47763"/>
    <lineage>
        <taxon>Bacteria</taxon>
        <taxon>Bacillati</taxon>
        <taxon>Actinomycetota</taxon>
        <taxon>Actinomycetes</taxon>
        <taxon>Kitasatosporales</taxon>
        <taxon>Streptomycetaceae</taxon>
        <taxon>Streptomyces</taxon>
    </lineage>
</organism>
<dbReference type="Gene3D" id="3.30.70.920">
    <property type="match status" value="1"/>
</dbReference>
<dbReference type="InterPro" id="IPR036390">
    <property type="entry name" value="WH_DNA-bd_sf"/>
</dbReference>
<dbReference type="AlphaFoldDB" id="A0A1D7VMA8"/>
<dbReference type="RefSeq" id="WP_069570051.1">
    <property type="nucleotide sequence ID" value="NZ_CP017157.1"/>
</dbReference>
<dbReference type="Pfam" id="PF13412">
    <property type="entry name" value="HTH_24"/>
    <property type="match status" value="1"/>
</dbReference>
<dbReference type="SUPFAM" id="SSF54909">
    <property type="entry name" value="Dimeric alpha+beta barrel"/>
    <property type="match status" value="1"/>
</dbReference>
<dbReference type="GO" id="GO:0005829">
    <property type="term" value="C:cytosol"/>
    <property type="evidence" value="ECO:0007669"/>
    <property type="project" value="TreeGrafter"/>
</dbReference>
<dbReference type="Proteomes" id="UP000094094">
    <property type="component" value="Chromosome"/>
</dbReference>
<dbReference type="InterPro" id="IPR019887">
    <property type="entry name" value="Tscrpt_reg_AsnC/Lrp_C"/>
</dbReference>
<dbReference type="SMART" id="SM00344">
    <property type="entry name" value="HTH_ASNC"/>
    <property type="match status" value="2"/>
</dbReference>
<dbReference type="InterPro" id="IPR019888">
    <property type="entry name" value="Tscrpt_reg_AsnC-like"/>
</dbReference>
<dbReference type="InterPro" id="IPR036388">
    <property type="entry name" value="WH-like_DNA-bd_sf"/>
</dbReference>
<dbReference type="KEGG" id="slc:SL103_18160"/>
<dbReference type="PRINTS" id="PR00033">
    <property type="entry name" value="HTHASNC"/>
</dbReference>
<dbReference type="SUPFAM" id="SSF46785">
    <property type="entry name" value="Winged helix' DNA-binding domain"/>
    <property type="match status" value="2"/>
</dbReference>
<dbReference type="PANTHER" id="PTHR30154">
    <property type="entry name" value="LEUCINE-RESPONSIVE REGULATORY PROTEIN"/>
    <property type="match status" value="1"/>
</dbReference>
<protein>
    <submittedName>
        <fullName evidence="5">Transcriptional regulator</fullName>
    </submittedName>
</protein>
<evidence type="ECO:0000313" key="5">
    <source>
        <dbReference type="EMBL" id="AOP47909.1"/>
    </source>
</evidence>
<dbReference type="GO" id="GO:0043565">
    <property type="term" value="F:sequence-specific DNA binding"/>
    <property type="evidence" value="ECO:0007669"/>
    <property type="project" value="InterPro"/>
</dbReference>
<reference evidence="5 6" key="1">
    <citation type="submission" date="2016-09" db="EMBL/GenBank/DDBJ databases">
        <title>Complete genome sequencing of Streptomyces lydicus 103 and metabolic pathways analysis of antibiotic biosynthesis.</title>
        <authorList>
            <person name="Jia N."/>
            <person name="Ding M.-Z."/>
            <person name="Gao F."/>
            <person name="Yuan Y.-J."/>
        </authorList>
    </citation>
    <scope>NUCLEOTIDE SEQUENCE [LARGE SCALE GENOMIC DNA]</scope>
    <source>
        <strain evidence="5 6">103</strain>
    </source>
</reference>
<feature type="domain" description="HTH asnC-type" evidence="4">
    <location>
        <begin position="12"/>
        <end position="72"/>
    </location>
</feature>
<dbReference type="InterPro" id="IPR011008">
    <property type="entry name" value="Dimeric_a/b-barrel"/>
</dbReference>
<dbReference type="Pfam" id="PF13404">
    <property type="entry name" value="HTH_AsnC-type"/>
    <property type="match status" value="1"/>
</dbReference>
<dbReference type="OrthoDB" id="3453230at2"/>
<accession>A0A1D7VMA8</accession>
<dbReference type="GO" id="GO:0043200">
    <property type="term" value="P:response to amino acid"/>
    <property type="evidence" value="ECO:0007669"/>
    <property type="project" value="TreeGrafter"/>
</dbReference>
<keyword evidence="6" id="KW-1185">Reference proteome</keyword>
<keyword evidence="1" id="KW-0805">Transcription regulation</keyword>
<dbReference type="Gene3D" id="1.10.10.10">
    <property type="entry name" value="Winged helix-like DNA-binding domain superfamily/Winged helix DNA-binding domain"/>
    <property type="match status" value="2"/>
</dbReference>
<keyword evidence="3" id="KW-0804">Transcription</keyword>
<keyword evidence="2" id="KW-0238">DNA-binding</keyword>
<gene>
    <name evidence="5" type="ORF">SL103_18160</name>
</gene>
<dbReference type="Pfam" id="PF01037">
    <property type="entry name" value="AsnC_trans_reg"/>
    <property type="match status" value="1"/>
</dbReference>
<dbReference type="InterPro" id="IPR000485">
    <property type="entry name" value="AsnC-type_HTH_dom"/>
</dbReference>
<evidence type="ECO:0000313" key="6">
    <source>
        <dbReference type="Proteomes" id="UP000094094"/>
    </source>
</evidence>
<name>A0A1D7VMA8_9ACTN</name>
<dbReference type="PANTHER" id="PTHR30154:SF34">
    <property type="entry name" value="TRANSCRIPTIONAL REGULATOR AZLB"/>
    <property type="match status" value="1"/>
</dbReference>
<evidence type="ECO:0000256" key="2">
    <source>
        <dbReference type="ARBA" id="ARBA00023125"/>
    </source>
</evidence>
<sequence length="349" mass="37693">MSSPEIDHSVILEPHDVRILRALQIDPRVGFATVATVLGLSELTVARRYRRMRRAGVLRVIGVVDPGALGQSRWMARLRCRPGSAPAMAEALAQRDDISWVALCAAGSEVTCAVRSRSPEQRDDLLGRRLPRAAAVLDLQASVMLRQFVGGRGHYWAALTGTLTPEQEAALGTGDGPFPERPVVRNEPVQLADQDEKLLAALATDGRASLVDLAAAADLTPGRASRRLHTLLSGGVVHIDVEIAPMALGYRARANLWMRVHPGSIKAVGRAMARMPEVGFAAALSGPNNLHAVVHCRDLDELFEFTSDRVGTLPGVEAMEVSPVFRQIKQAGTRVDGDRLTDPPSDRSR</sequence>
<dbReference type="PROSITE" id="PS50956">
    <property type="entry name" value="HTH_ASNC_2"/>
    <property type="match status" value="1"/>
</dbReference>
<evidence type="ECO:0000259" key="4">
    <source>
        <dbReference type="PROSITE" id="PS50956"/>
    </source>
</evidence>